<feature type="transmembrane region" description="Helical" evidence="1">
    <location>
        <begin position="42"/>
        <end position="62"/>
    </location>
</feature>
<proteinExistence type="predicted"/>
<evidence type="ECO:0000313" key="2">
    <source>
        <dbReference type="EMBL" id="MCP2309255.1"/>
    </source>
</evidence>
<evidence type="ECO:0000256" key="1">
    <source>
        <dbReference type="SAM" id="Phobius"/>
    </source>
</evidence>
<keyword evidence="3" id="KW-1185">Reference proteome</keyword>
<gene>
    <name evidence="2" type="ORF">FHR36_002379</name>
</gene>
<name>A0ABT1IVU6_9ACTN</name>
<accession>A0ABT1IVU6</accession>
<sequence length="185" mass="18873">MTGHDSVYNDPAYDITSVPTWKSPPLHGAYAPNARLSPRAKAAIGAGAVVLAASGMVAWSNYAAAQADAEVRQAQIGLEASKVDLQRQQQAAQVAQAAGQETEAQKARRQAVQACIAKAGGNFNAVADCGKAYPSVDQLGMVNTAQTVTGGKSDDGSSSGAGLIVLGTVGAAMGAGWLKKRFART</sequence>
<comment type="caution">
    <text evidence="2">The sequence shown here is derived from an EMBL/GenBank/DDBJ whole genome shotgun (WGS) entry which is preliminary data.</text>
</comment>
<reference evidence="2 3" key="1">
    <citation type="submission" date="2022-06" db="EMBL/GenBank/DDBJ databases">
        <title>Sequencing the genomes of 1000 actinobacteria strains.</title>
        <authorList>
            <person name="Klenk H.-P."/>
        </authorList>
    </citation>
    <scope>NUCLEOTIDE SEQUENCE [LARGE SCALE GENOMIC DNA]</scope>
    <source>
        <strain evidence="2 3">DSM 41656</strain>
    </source>
</reference>
<feature type="transmembrane region" description="Helical" evidence="1">
    <location>
        <begin position="160"/>
        <end position="178"/>
    </location>
</feature>
<keyword evidence="1" id="KW-1133">Transmembrane helix</keyword>
<keyword evidence="1" id="KW-0812">Transmembrane</keyword>
<keyword evidence="1" id="KW-0472">Membrane</keyword>
<organism evidence="2 3">
    <name type="scientific">Kitasatospora paracochleata</name>
    <dbReference type="NCBI Taxonomy" id="58354"/>
    <lineage>
        <taxon>Bacteria</taxon>
        <taxon>Bacillati</taxon>
        <taxon>Actinomycetota</taxon>
        <taxon>Actinomycetes</taxon>
        <taxon>Kitasatosporales</taxon>
        <taxon>Streptomycetaceae</taxon>
        <taxon>Kitasatospora</taxon>
    </lineage>
</organism>
<dbReference type="Proteomes" id="UP001206483">
    <property type="component" value="Unassembled WGS sequence"/>
</dbReference>
<dbReference type="EMBL" id="JAMZDX010000002">
    <property type="protein sequence ID" value="MCP2309255.1"/>
    <property type="molecule type" value="Genomic_DNA"/>
</dbReference>
<evidence type="ECO:0000313" key="3">
    <source>
        <dbReference type="Proteomes" id="UP001206483"/>
    </source>
</evidence>
<dbReference type="RefSeq" id="WP_253796246.1">
    <property type="nucleotide sequence ID" value="NZ_BAAAUB010000042.1"/>
</dbReference>
<protein>
    <submittedName>
        <fullName evidence="2">Uncharacterized protein</fullName>
    </submittedName>
</protein>